<feature type="compositionally biased region" description="Basic and acidic residues" evidence="18">
    <location>
        <begin position="117"/>
        <end position="138"/>
    </location>
</feature>
<keyword evidence="15" id="KW-0137">Centromere</keyword>
<dbReference type="GO" id="GO:0008608">
    <property type="term" value="P:attachment of spindle microtubules to kinetochore"/>
    <property type="evidence" value="ECO:0007669"/>
    <property type="project" value="InterPro"/>
</dbReference>
<keyword evidence="7" id="KW-0132">Cell division</keyword>
<keyword evidence="12" id="KW-0206">Cytoskeleton</keyword>
<dbReference type="GO" id="GO:0005874">
    <property type="term" value="C:microtubule"/>
    <property type="evidence" value="ECO:0007669"/>
    <property type="project" value="UniProtKB-KW"/>
</dbReference>
<evidence type="ECO:0000256" key="3">
    <source>
        <dbReference type="ARBA" id="ARBA00004629"/>
    </source>
</evidence>
<dbReference type="PANTHER" id="PTHR28017">
    <property type="entry name" value="DASH COMPLEX SUBUNIT DAD3"/>
    <property type="match status" value="1"/>
</dbReference>
<proteinExistence type="inferred from homology"/>
<comment type="similarity">
    <text evidence="4">Belongs to the DASH complex DAD3 family.</text>
</comment>
<evidence type="ECO:0000256" key="9">
    <source>
        <dbReference type="ARBA" id="ARBA00022776"/>
    </source>
</evidence>
<dbReference type="GO" id="GO:0051010">
    <property type="term" value="F:microtubule plus-end binding"/>
    <property type="evidence" value="ECO:0007669"/>
    <property type="project" value="TreeGrafter"/>
</dbReference>
<reference evidence="19 20" key="1">
    <citation type="journal article" date="2018" name="Mol. Biol. Evol.">
        <title>Broad Genomic Sampling Reveals a Smut Pathogenic Ancestry of the Fungal Clade Ustilaginomycotina.</title>
        <authorList>
            <person name="Kijpornyongpan T."/>
            <person name="Mondo S.J."/>
            <person name="Barry K."/>
            <person name="Sandor L."/>
            <person name="Lee J."/>
            <person name="Lipzen A."/>
            <person name="Pangilinan J."/>
            <person name="LaButti K."/>
            <person name="Hainaut M."/>
            <person name="Henrissat B."/>
            <person name="Grigoriev I.V."/>
            <person name="Spatafora J.W."/>
            <person name="Aime M.C."/>
        </authorList>
    </citation>
    <scope>NUCLEOTIDE SEQUENCE [LARGE SCALE GENOMIC DNA]</scope>
    <source>
        <strain evidence="19 20">MCA 4658</strain>
    </source>
</reference>
<feature type="region of interest" description="Disordered" evidence="18">
    <location>
        <begin position="1"/>
        <end position="37"/>
    </location>
</feature>
<feature type="compositionally biased region" description="Low complexity" evidence="18">
    <location>
        <begin position="1"/>
        <end position="10"/>
    </location>
</feature>
<evidence type="ECO:0000256" key="10">
    <source>
        <dbReference type="ARBA" id="ARBA00022829"/>
    </source>
</evidence>
<evidence type="ECO:0000256" key="7">
    <source>
        <dbReference type="ARBA" id="ARBA00022618"/>
    </source>
</evidence>
<evidence type="ECO:0000256" key="6">
    <source>
        <dbReference type="ARBA" id="ARBA00022490"/>
    </source>
</evidence>
<evidence type="ECO:0000256" key="17">
    <source>
        <dbReference type="ARBA" id="ARBA00044305"/>
    </source>
</evidence>
<evidence type="ECO:0000256" key="2">
    <source>
        <dbReference type="ARBA" id="ARBA00004186"/>
    </source>
</evidence>
<evidence type="ECO:0000256" key="15">
    <source>
        <dbReference type="ARBA" id="ARBA00023328"/>
    </source>
</evidence>
<evidence type="ECO:0000256" key="16">
    <source>
        <dbReference type="ARBA" id="ARBA00044179"/>
    </source>
</evidence>
<feature type="region of interest" description="Disordered" evidence="18">
    <location>
        <begin position="117"/>
        <end position="155"/>
    </location>
</feature>
<keyword evidence="9" id="KW-0498">Mitosis</keyword>
<keyword evidence="8" id="KW-0493">Microtubule</keyword>
<dbReference type="EMBL" id="KZ819360">
    <property type="protein sequence ID" value="PWN44545.1"/>
    <property type="molecule type" value="Genomic_DNA"/>
</dbReference>
<dbReference type="OrthoDB" id="2443965at2759"/>
<name>A0A316WA82_9BASI</name>
<evidence type="ECO:0000256" key="12">
    <source>
        <dbReference type="ARBA" id="ARBA00023212"/>
    </source>
</evidence>
<feature type="compositionally biased region" description="Gly residues" evidence="18">
    <location>
        <begin position="11"/>
        <end position="31"/>
    </location>
</feature>
<keyword evidence="13" id="KW-0539">Nucleus</keyword>
<keyword evidence="11" id="KW-0995">Kinetochore</keyword>
<evidence type="ECO:0000313" key="20">
    <source>
        <dbReference type="Proteomes" id="UP000245783"/>
    </source>
</evidence>
<gene>
    <name evidence="19" type="ORF">IE81DRAFT_321166</name>
</gene>
<evidence type="ECO:0000256" key="14">
    <source>
        <dbReference type="ARBA" id="ARBA00023306"/>
    </source>
</evidence>
<dbReference type="RefSeq" id="XP_025371705.1">
    <property type="nucleotide sequence ID" value="XM_025513254.1"/>
</dbReference>
<dbReference type="GO" id="GO:0042729">
    <property type="term" value="C:DASH complex"/>
    <property type="evidence" value="ECO:0007669"/>
    <property type="project" value="InterPro"/>
</dbReference>
<evidence type="ECO:0000256" key="8">
    <source>
        <dbReference type="ARBA" id="ARBA00022701"/>
    </source>
</evidence>
<dbReference type="InterPro" id="IPR013965">
    <property type="entry name" value="DASH_Dad3"/>
</dbReference>
<evidence type="ECO:0000313" key="19">
    <source>
        <dbReference type="EMBL" id="PWN44545.1"/>
    </source>
</evidence>
<evidence type="ECO:0000256" key="13">
    <source>
        <dbReference type="ARBA" id="ARBA00023242"/>
    </source>
</evidence>
<sequence length="155" mass="16588">MTSALSRSTGSGSGAGAGAGQSALGGGGGSGTNERAWVNPYHGHRALSEQEAEVLGEYARLAETIKRITALSYPLSSNAKHADLLMQLRVLERKMGLVLTLFKASVWALVVEQQDRAEEEERRAAYEEQERATGRTDGHYGSGTHGQAEDETLRS</sequence>
<keyword evidence="10" id="KW-0159">Chromosome partition</keyword>
<dbReference type="STRING" id="1522189.A0A316WA82"/>
<dbReference type="Proteomes" id="UP000245783">
    <property type="component" value="Unassembled WGS sequence"/>
</dbReference>
<organism evidence="19 20">
    <name type="scientific">Ceraceosorus guamensis</name>
    <dbReference type="NCBI Taxonomy" id="1522189"/>
    <lineage>
        <taxon>Eukaryota</taxon>
        <taxon>Fungi</taxon>
        <taxon>Dikarya</taxon>
        <taxon>Basidiomycota</taxon>
        <taxon>Ustilaginomycotina</taxon>
        <taxon>Exobasidiomycetes</taxon>
        <taxon>Ceraceosorales</taxon>
        <taxon>Ceraceosoraceae</taxon>
        <taxon>Ceraceosorus</taxon>
    </lineage>
</organism>
<evidence type="ECO:0000256" key="11">
    <source>
        <dbReference type="ARBA" id="ARBA00022838"/>
    </source>
</evidence>
<evidence type="ECO:0000256" key="18">
    <source>
        <dbReference type="SAM" id="MobiDB-lite"/>
    </source>
</evidence>
<evidence type="ECO:0000256" key="1">
    <source>
        <dbReference type="ARBA" id="ARBA00004123"/>
    </source>
</evidence>
<keyword evidence="6" id="KW-0963">Cytoplasm</keyword>
<dbReference type="InParanoid" id="A0A316WA82"/>
<keyword evidence="5" id="KW-0158">Chromosome</keyword>
<comment type="subcellular location">
    <subcellularLocation>
        <location evidence="3">Chromosome</location>
        <location evidence="3">Centromere</location>
        <location evidence="3">Kinetochore</location>
    </subcellularLocation>
    <subcellularLocation>
        <location evidence="2">Cytoplasm</location>
        <location evidence="2">Cytoskeleton</location>
        <location evidence="2">Spindle</location>
    </subcellularLocation>
    <subcellularLocation>
        <location evidence="1">Nucleus</location>
    </subcellularLocation>
</comment>
<dbReference type="PANTHER" id="PTHR28017:SF1">
    <property type="entry name" value="DASH COMPLEX SUBUNIT DAD3"/>
    <property type="match status" value="1"/>
</dbReference>
<evidence type="ECO:0000256" key="4">
    <source>
        <dbReference type="ARBA" id="ARBA00006277"/>
    </source>
</evidence>
<keyword evidence="14" id="KW-0131">Cell cycle</keyword>
<evidence type="ECO:0000256" key="5">
    <source>
        <dbReference type="ARBA" id="ARBA00022454"/>
    </source>
</evidence>
<dbReference type="GO" id="GO:0051301">
    <property type="term" value="P:cell division"/>
    <property type="evidence" value="ECO:0007669"/>
    <property type="project" value="UniProtKB-KW"/>
</dbReference>
<keyword evidence="20" id="KW-1185">Reference proteome</keyword>
<dbReference type="GO" id="GO:0072686">
    <property type="term" value="C:mitotic spindle"/>
    <property type="evidence" value="ECO:0007669"/>
    <property type="project" value="InterPro"/>
</dbReference>
<protein>
    <recommendedName>
        <fullName evidence="16">DASH complex subunit DAD3</fullName>
    </recommendedName>
    <alternativeName>
        <fullName evidence="17">Outer kinetochore protein DAD3</fullName>
    </alternativeName>
</protein>
<dbReference type="AlphaFoldDB" id="A0A316WA82"/>
<dbReference type="GeneID" id="37035124"/>
<accession>A0A316WA82</accession>
<dbReference type="Pfam" id="PF08656">
    <property type="entry name" value="DASH_Dad3"/>
    <property type="match status" value="1"/>
</dbReference>